<comment type="caution">
    <text evidence="3">The sequence shown here is derived from an EMBL/GenBank/DDBJ whole genome shotgun (WGS) entry which is preliminary data.</text>
</comment>
<evidence type="ECO:0000313" key="4">
    <source>
        <dbReference type="Proteomes" id="UP001205843"/>
    </source>
</evidence>
<gene>
    <name evidence="3" type="ORF">J2T57_002348</name>
</gene>
<keyword evidence="4" id="KW-1185">Reference proteome</keyword>
<protein>
    <recommendedName>
        <fullName evidence="2">DUF4168 domain-containing protein</fullName>
    </recommendedName>
</protein>
<reference evidence="3" key="1">
    <citation type="submission" date="2022-03" db="EMBL/GenBank/DDBJ databases">
        <title>Genomic Encyclopedia of Type Strains, Phase III (KMG-III): the genomes of soil and plant-associated and newly described type strains.</title>
        <authorList>
            <person name="Whitman W."/>
        </authorList>
    </citation>
    <scope>NUCLEOTIDE SEQUENCE</scope>
    <source>
        <strain evidence="3">ANL 6-2</strain>
    </source>
</reference>
<sequence>MKKFSTRAALVPLLSGLLLSPLAMAQSTDDGMDESERAIMEEQGEEFESAQLEQFADAYVEVGEIHNEYSQLLQEVESTEQAQDLQQEANDEMVQAIQDSGLEVQEYSAIAAALERDPEMRQEVVSMIESRQ</sequence>
<evidence type="ECO:0000256" key="1">
    <source>
        <dbReference type="SAM" id="SignalP"/>
    </source>
</evidence>
<evidence type="ECO:0000313" key="3">
    <source>
        <dbReference type="EMBL" id="MCP1675200.1"/>
    </source>
</evidence>
<dbReference type="Pfam" id="PF13767">
    <property type="entry name" value="DUF4168"/>
    <property type="match status" value="1"/>
</dbReference>
<dbReference type="EMBL" id="JALJXV010000005">
    <property type="protein sequence ID" value="MCP1675200.1"/>
    <property type="molecule type" value="Genomic_DNA"/>
</dbReference>
<feature type="chain" id="PRO_5042228978" description="DUF4168 domain-containing protein" evidence="1">
    <location>
        <begin position="26"/>
        <end position="132"/>
    </location>
</feature>
<evidence type="ECO:0000259" key="2">
    <source>
        <dbReference type="Pfam" id="PF13767"/>
    </source>
</evidence>
<feature type="domain" description="DUF4168" evidence="2">
    <location>
        <begin position="49"/>
        <end position="124"/>
    </location>
</feature>
<dbReference type="InterPro" id="IPR025433">
    <property type="entry name" value="DUF4168"/>
</dbReference>
<proteinExistence type="predicted"/>
<keyword evidence="1" id="KW-0732">Signal</keyword>
<dbReference type="AlphaFoldDB" id="A0AAE3KB71"/>
<feature type="signal peptide" evidence="1">
    <location>
        <begin position="1"/>
        <end position="25"/>
    </location>
</feature>
<name>A0AAE3KB71_9GAMM</name>
<organism evidence="3 4">
    <name type="scientific">Natronocella acetinitrilica</name>
    <dbReference type="NCBI Taxonomy" id="414046"/>
    <lineage>
        <taxon>Bacteria</taxon>
        <taxon>Pseudomonadati</taxon>
        <taxon>Pseudomonadota</taxon>
        <taxon>Gammaproteobacteria</taxon>
        <taxon>Chromatiales</taxon>
        <taxon>Ectothiorhodospiraceae</taxon>
        <taxon>Natronocella</taxon>
    </lineage>
</organism>
<accession>A0AAE3KB71</accession>
<dbReference type="Proteomes" id="UP001205843">
    <property type="component" value="Unassembled WGS sequence"/>
</dbReference>
<dbReference type="RefSeq" id="WP_253478275.1">
    <property type="nucleotide sequence ID" value="NZ_JALJXV010000005.1"/>
</dbReference>